<proteinExistence type="inferred from homology"/>
<sequence length="103" mass="11491">MNESDDSPKYVKLISATGTEVYCERSIAISASATMAAMLTSSMREAEENVVRLPDISGPILEKVVQYMYYKHEHSNSTGRLPEFKIEPEIALELLVASNYLNC</sequence>
<keyword evidence="4" id="KW-0539">Nucleus</keyword>
<reference evidence="6" key="1">
    <citation type="submission" date="2021-01" db="EMBL/GenBank/DDBJ databases">
        <authorList>
            <person name="Corre E."/>
            <person name="Pelletier E."/>
            <person name="Niang G."/>
            <person name="Scheremetjew M."/>
            <person name="Finn R."/>
            <person name="Kale V."/>
            <person name="Holt S."/>
            <person name="Cochrane G."/>
            <person name="Meng A."/>
            <person name="Brown T."/>
            <person name="Cohen L."/>
        </authorList>
    </citation>
    <scope>NUCLEOTIDE SEQUENCE</scope>
    <source>
        <strain evidence="6">CCMP3303</strain>
    </source>
</reference>
<dbReference type="Gene3D" id="3.30.710.10">
    <property type="entry name" value="Potassium Channel Kv1.1, Chain A"/>
    <property type="match status" value="1"/>
</dbReference>
<dbReference type="InterPro" id="IPR001232">
    <property type="entry name" value="SKP1-like"/>
</dbReference>
<dbReference type="FunFam" id="3.30.710.10:FF:000035">
    <property type="entry name" value="Elongin C transcription elongation factor"/>
    <property type="match status" value="1"/>
</dbReference>
<dbReference type="InterPro" id="IPR011333">
    <property type="entry name" value="SKP1/BTB/POZ_sf"/>
</dbReference>
<dbReference type="GO" id="GO:0005634">
    <property type="term" value="C:nucleus"/>
    <property type="evidence" value="ECO:0007669"/>
    <property type="project" value="UniProtKB-SubCell"/>
</dbReference>
<organism evidence="6">
    <name type="scientific">Minutocellus polymorphus</name>
    <dbReference type="NCBI Taxonomy" id="265543"/>
    <lineage>
        <taxon>Eukaryota</taxon>
        <taxon>Sar</taxon>
        <taxon>Stramenopiles</taxon>
        <taxon>Ochrophyta</taxon>
        <taxon>Bacillariophyta</taxon>
        <taxon>Mediophyceae</taxon>
        <taxon>Cymatosirophycidae</taxon>
        <taxon>Cymatosirales</taxon>
        <taxon>Cymatosiraceae</taxon>
        <taxon>Minutocellus</taxon>
    </lineage>
</organism>
<dbReference type="SUPFAM" id="SSF54695">
    <property type="entry name" value="POZ domain"/>
    <property type="match status" value="1"/>
</dbReference>
<feature type="domain" description="SKP1 component POZ" evidence="5">
    <location>
        <begin position="10"/>
        <end position="72"/>
    </location>
</feature>
<dbReference type="SMART" id="SM00512">
    <property type="entry name" value="Skp1"/>
    <property type="match status" value="1"/>
</dbReference>
<protein>
    <recommendedName>
        <fullName evidence="3">Elongin-C</fullName>
    </recommendedName>
</protein>
<dbReference type="AlphaFoldDB" id="A0A7S0ADT6"/>
<comment type="subcellular location">
    <subcellularLocation>
        <location evidence="1">Nucleus</location>
    </subcellularLocation>
</comment>
<evidence type="ECO:0000256" key="3">
    <source>
        <dbReference type="ARBA" id="ARBA00021347"/>
    </source>
</evidence>
<name>A0A7S0ADT6_9STRA</name>
<gene>
    <name evidence="6" type="ORF">MPOL1434_LOCUS1198</name>
</gene>
<evidence type="ECO:0000313" key="6">
    <source>
        <dbReference type="EMBL" id="CAD8360963.1"/>
    </source>
</evidence>
<comment type="similarity">
    <text evidence="2">Belongs to the SKP1 family.</text>
</comment>
<dbReference type="InterPro" id="IPR039948">
    <property type="entry name" value="ELC1"/>
</dbReference>
<dbReference type="InterPro" id="IPR016073">
    <property type="entry name" value="Skp1_comp_POZ"/>
</dbReference>
<dbReference type="EMBL" id="HBEJ01002034">
    <property type="protein sequence ID" value="CAD8360963.1"/>
    <property type="molecule type" value="Transcribed_RNA"/>
</dbReference>
<evidence type="ECO:0000256" key="1">
    <source>
        <dbReference type="ARBA" id="ARBA00004123"/>
    </source>
</evidence>
<dbReference type="Pfam" id="PF03931">
    <property type="entry name" value="Skp1_POZ"/>
    <property type="match status" value="1"/>
</dbReference>
<evidence type="ECO:0000256" key="4">
    <source>
        <dbReference type="ARBA" id="ARBA00023242"/>
    </source>
</evidence>
<dbReference type="PANTHER" id="PTHR20648">
    <property type="entry name" value="ELONGIN-C"/>
    <property type="match status" value="1"/>
</dbReference>
<evidence type="ECO:0000259" key="5">
    <source>
        <dbReference type="Pfam" id="PF03931"/>
    </source>
</evidence>
<accession>A0A7S0ADT6</accession>
<dbReference type="CDD" id="cd18321">
    <property type="entry name" value="BTB_POZ_EloC"/>
    <property type="match status" value="1"/>
</dbReference>
<dbReference type="GO" id="GO:0006511">
    <property type="term" value="P:ubiquitin-dependent protein catabolic process"/>
    <property type="evidence" value="ECO:0007669"/>
    <property type="project" value="InterPro"/>
</dbReference>
<evidence type="ECO:0000256" key="2">
    <source>
        <dbReference type="ARBA" id="ARBA00009993"/>
    </source>
</evidence>